<gene>
    <name evidence="12" type="ORF">WICANDRAFT_26283</name>
</gene>
<feature type="compositionally biased region" description="Basic and acidic residues" evidence="10">
    <location>
        <begin position="65"/>
        <end position="76"/>
    </location>
</feature>
<keyword evidence="4 9" id="KW-0547">Nucleotide-binding</keyword>
<dbReference type="PROSITE" id="PS00107">
    <property type="entry name" value="PROTEIN_KINASE_ATP"/>
    <property type="match status" value="1"/>
</dbReference>
<keyword evidence="13" id="KW-1185">Reference proteome</keyword>
<feature type="compositionally biased region" description="Low complexity" evidence="10">
    <location>
        <begin position="302"/>
        <end position="319"/>
    </location>
</feature>
<dbReference type="EC" id="2.7.11.1" evidence="1"/>
<dbReference type="STRING" id="683960.A0A1E3P8T5"/>
<dbReference type="GO" id="GO:0010494">
    <property type="term" value="C:cytoplasmic stress granule"/>
    <property type="evidence" value="ECO:0007669"/>
    <property type="project" value="EnsemblFungi"/>
</dbReference>
<dbReference type="GO" id="GO:0050684">
    <property type="term" value="P:regulation of mRNA processing"/>
    <property type="evidence" value="ECO:0007669"/>
    <property type="project" value="TreeGrafter"/>
</dbReference>
<dbReference type="InterPro" id="IPR017441">
    <property type="entry name" value="Protein_kinase_ATP_BS"/>
</dbReference>
<keyword evidence="3" id="KW-0808">Transferase</keyword>
<evidence type="ECO:0000256" key="4">
    <source>
        <dbReference type="ARBA" id="ARBA00022741"/>
    </source>
</evidence>
<dbReference type="OrthoDB" id="2649at2759"/>
<feature type="binding site" evidence="9">
    <location>
        <position position="150"/>
    </location>
    <ligand>
        <name>ATP</name>
        <dbReference type="ChEBI" id="CHEBI:30616"/>
    </ligand>
</feature>
<dbReference type="CDD" id="cd14136">
    <property type="entry name" value="STKc_SRPK"/>
    <property type="match status" value="1"/>
</dbReference>
<dbReference type="InterPro" id="IPR051334">
    <property type="entry name" value="SRPK"/>
</dbReference>
<keyword evidence="2" id="KW-0723">Serine/threonine-protein kinase</keyword>
<dbReference type="InterPro" id="IPR000719">
    <property type="entry name" value="Prot_kinase_dom"/>
</dbReference>
<dbReference type="Pfam" id="PF00069">
    <property type="entry name" value="Pkinase"/>
    <property type="match status" value="2"/>
</dbReference>
<keyword evidence="5" id="KW-0418">Kinase</keyword>
<dbReference type="GO" id="GO:0030003">
    <property type="term" value="P:intracellular monoatomic cation homeostasis"/>
    <property type="evidence" value="ECO:0007669"/>
    <property type="project" value="EnsemblFungi"/>
</dbReference>
<dbReference type="InterPro" id="IPR008271">
    <property type="entry name" value="Ser/Thr_kinase_AS"/>
</dbReference>
<keyword evidence="6 9" id="KW-0067">ATP-binding</keyword>
<feature type="region of interest" description="Disordered" evidence="10">
    <location>
        <begin position="278"/>
        <end position="370"/>
    </location>
</feature>
<organism evidence="12 13">
    <name type="scientific">Wickerhamomyces anomalus (strain ATCC 58044 / CBS 1984 / NCYC 433 / NRRL Y-366-8)</name>
    <name type="common">Yeast</name>
    <name type="synonym">Hansenula anomala</name>
    <dbReference type="NCBI Taxonomy" id="683960"/>
    <lineage>
        <taxon>Eukaryota</taxon>
        <taxon>Fungi</taxon>
        <taxon>Dikarya</taxon>
        <taxon>Ascomycota</taxon>
        <taxon>Saccharomycotina</taxon>
        <taxon>Saccharomycetes</taxon>
        <taxon>Phaffomycetales</taxon>
        <taxon>Wickerhamomycetaceae</taxon>
        <taxon>Wickerhamomyces</taxon>
    </lineage>
</organism>
<evidence type="ECO:0000256" key="9">
    <source>
        <dbReference type="PROSITE-ProRule" id="PRU10141"/>
    </source>
</evidence>
<dbReference type="PROSITE" id="PS00108">
    <property type="entry name" value="PROTEIN_KINASE_ST"/>
    <property type="match status" value="1"/>
</dbReference>
<comment type="catalytic activity">
    <reaction evidence="7">
        <text>L-threonyl-[protein] + ATP = O-phospho-L-threonyl-[protein] + ADP + H(+)</text>
        <dbReference type="Rhea" id="RHEA:46608"/>
        <dbReference type="Rhea" id="RHEA-COMP:11060"/>
        <dbReference type="Rhea" id="RHEA-COMP:11605"/>
        <dbReference type="ChEBI" id="CHEBI:15378"/>
        <dbReference type="ChEBI" id="CHEBI:30013"/>
        <dbReference type="ChEBI" id="CHEBI:30616"/>
        <dbReference type="ChEBI" id="CHEBI:61977"/>
        <dbReference type="ChEBI" id="CHEBI:456216"/>
        <dbReference type="EC" id="2.7.11.1"/>
    </reaction>
</comment>
<dbReference type="SMART" id="SM00220">
    <property type="entry name" value="S_TKc"/>
    <property type="match status" value="1"/>
</dbReference>
<evidence type="ECO:0000256" key="6">
    <source>
        <dbReference type="ARBA" id="ARBA00022840"/>
    </source>
</evidence>
<dbReference type="InterPro" id="IPR011009">
    <property type="entry name" value="Kinase-like_dom_sf"/>
</dbReference>
<dbReference type="Gene3D" id="3.30.200.20">
    <property type="entry name" value="Phosphorylase Kinase, domain 1"/>
    <property type="match status" value="1"/>
</dbReference>
<evidence type="ECO:0000256" key="1">
    <source>
        <dbReference type="ARBA" id="ARBA00012513"/>
    </source>
</evidence>
<evidence type="ECO:0000256" key="8">
    <source>
        <dbReference type="ARBA" id="ARBA00048679"/>
    </source>
</evidence>
<dbReference type="PANTHER" id="PTHR47634">
    <property type="entry name" value="PROTEIN KINASE DOMAIN-CONTAINING PROTEIN-RELATED"/>
    <property type="match status" value="1"/>
</dbReference>
<evidence type="ECO:0000256" key="5">
    <source>
        <dbReference type="ARBA" id="ARBA00022777"/>
    </source>
</evidence>
<dbReference type="Proteomes" id="UP000094112">
    <property type="component" value="Unassembled WGS sequence"/>
</dbReference>
<accession>A0A1E3P8T5</accession>
<feature type="region of interest" description="Disordered" evidence="10">
    <location>
        <begin position="45"/>
        <end position="100"/>
    </location>
</feature>
<name>A0A1E3P8T5_WICAA</name>
<protein>
    <recommendedName>
        <fullName evidence="1">non-specific serine/threonine protein kinase</fullName>
        <ecNumber evidence="1">2.7.11.1</ecNumber>
    </recommendedName>
</protein>
<dbReference type="SUPFAM" id="SSF56112">
    <property type="entry name" value="Protein kinase-like (PK-like)"/>
    <property type="match status" value="1"/>
</dbReference>
<dbReference type="PROSITE" id="PS50011">
    <property type="entry name" value="PROTEIN_KINASE_DOM"/>
    <property type="match status" value="1"/>
</dbReference>
<dbReference type="GO" id="GO:0004674">
    <property type="term" value="F:protein serine/threonine kinase activity"/>
    <property type="evidence" value="ECO:0007669"/>
    <property type="project" value="UniProtKB-KW"/>
</dbReference>
<dbReference type="EMBL" id="KV454208">
    <property type="protein sequence ID" value="ODQ61823.1"/>
    <property type="molecule type" value="Genomic_DNA"/>
</dbReference>
<dbReference type="FunFam" id="1.10.510.10:FF:000409">
    <property type="entry name" value="CMGC/SRPK protein kinase"/>
    <property type="match status" value="1"/>
</dbReference>
<feature type="compositionally biased region" description="Acidic residues" evidence="10">
    <location>
        <begin position="77"/>
        <end position="100"/>
    </location>
</feature>
<feature type="compositionally biased region" description="Low complexity" evidence="10">
    <location>
        <begin position="24"/>
        <end position="33"/>
    </location>
</feature>
<evidence type="ECO:0000313" key="13">
    <source>
        <dbReference type="Proteomes" id="UP000094112"/>
    </source>
</evidence>
<feature type="region of interest" description="Disordered" evidence="10">
    <location>
        <begin position="1"/>
        <end position="33"/>
    </location>
</feature>
<dbReference type="GO" id="GO:0009410">
    <property type="term" value="P:response to xenobiotic stimulus"/>
    <property type="evidence" value="ECO:0007669"/>
    <property type="project" value="EnsemblFungi"/>
</dbReference>
<evidence type="ECO:0000256" key="7">
    <source>
        <dbReference type="ARBA" id="ARBA00047899"/>
    </source>
</evidence>
<evidence type="ECO:0000259" key="11">
    <source>
        <dbReference type="PROSITE" id="PS50011"/>
    </source>
</evidence>
<evidence type="ECO:0000256" key="2">
    <source>
        <dbReference type="ARBA" id="ARBA00022527"/>
    </source>
</evidence>
<feature type="compositionally biased region" description="Basic and acidic residues" evidence="10">
    <location>
        <begin position="278"/>
        <end position="290"/>
    </location>
</feature>
<evidence type="ECO:0000256" key="10">
    <source>
        <dbReference type="SAM" id="MobiDB-lite"/>
    </source>
</evidence>
<dbReference type="GO" id="GO:0005524">
    <property type="term" value="F:ATP binding"/>
    <property type="evidence" value="ECO:0007669"/>
    <property type="project" value="UniProtKB-UniRule"/>
</dbReference>
<dbReference type="FunFam" id="3.30.200.20:FF:000770">
    <property type="entry name" value="SRSF protein kinase 2"/>
    <property type="match status" value="1"/>
</dbReference>
<dbReference type="AlphaFoldDB" id="A0A1E3P8T5"/>
<sequence length="599" mass="67694">MATSPDSRRLFSPHPSPSEKKSTKTSTPTTKSKLSIAFQKAANKDPASLIQGVPHPLNTQSGIDDLCHEQEEHNDGSDDEDDDTEEEEDPKTLENEENQEDYVKGGYHPAYIGEEYKEGRYVLVRKLGWGHFSTVWLARDNEKNVHVAVKIVRSARHYTETALDEIKLLKKISYNHSIHRGKKHVIAFLDSFNHDGPNGTHVIMVFEVLGENLLSLIRKYKHRGIPVIYVKQIAKQMLLALDYLHRETGVIHTDLKPENVLIEIGDVEHIVKMVETVEKTERDRRKLERRQSRRSRLPSAHTSVPPKSGSTSGTSTPSRNGRRSRRQTLITGSQPLPSPISSGQYFENSPFKNESPLKSQSKRAETVANSLSSMSISAENSGIEISQDENNRGVITSDEHLISVKIADLGNACWYDEHFTNDIQTRQYRSPEVLLGAKWGCSADVWSLACMIFELLTGDYLFDPVKGHSYTKDDDHIAQIIELLGKIPSNVLKEGQYSREFFNSRGELRNISTLKPWGLKEVLMDKYNYNETDAYELADFLLPMLSINPERRADAGGMVNHPWLSDAMGLENVLLERPLRGTGDDIPGWSREIKGHPKH</sequence>
<proteinExistence type="predicted"/>
<dbReference type="GO" id="GO:0006376">
    <property type="term" value="P:mRNA splice site recognition"/>
    <property type="evidence" value="ECO:0007669"/>
    <property type="project" value="EnsemblFungi"/>
</dbReference>
<reference evidence="12 13" key="1">
    <citation type="journal article" date="2016" name="Proc. Natl. Acad. Sci. U.S.A.">
        <title>Comparative genomics of biotechnologically important yeasts.</title>
        <authorList>
            <person name="Riley R."/>
            <person name="Haridas S."/>
            <person name="Wolfe K.H."/>
            <person name="Lopes M.R."/>
            <person name="Hittinger C.T."/>
            <person name="Goeker M."/>
            <person name="Salamov A.A."/>
            <person name="Wisecaver J.H."/>
            <person name="Long T.M."/>
            <person name="Calvey C.H."/>
            <person name="Aerts A.L."/>
            <person name="Barry K.W."/>
            <person name="Choi C."/>
            <person name="Clum A."/>
            <person name="Coughlan A.Y."/>
            <person name="Deshpande S."/>
            <person name="Douglass A.P."/>
            <person name="Hanson S.J."/>
            <person name="Klenk H.-P."/>
            <person name="LaButti K.M."/>
            <person name="Lapidus A."/>
            <person name="Lindquist E.A."/>
            <person name="Lipzen A.M."/>
            <person name="Meier-Kolthoff J.P."/>
            <person name="Ohm R.A."/>
            <person name="Otillar R.P."/>
            <person name="Pangilinan J.L."/>
            <person name="Peng Y."/>
            <person name="Rokas A."/>
            <person name="Rosa C.A."/>
            <person name="Scheuner C."/>
            <person name="Sibirny A.A."/>
            <person name="Slot J.C."/>
            <person name="Stielow J.B."/>
            <person name="Sun H."/>
            <person name="Kurtzman C.P."/>
            <person name="Blackwell M."/>
            <person name="Grigoriev I.V."/>
            <person name="Jeffries T.W."/>
        </authorList>
    </citation>
    <scope>NUCLEOTIDE SEQUENCE [LARGE SCALE GENOMIC DNA]</scope>
    <source>
        <strain evidence="13">ATCC 58044 / CBS 1984 / NCYC 433 / NRRL Y-366-8</strain>
    </source>
</reference>
<comment type="catalytic activity">
    <reaction evidence="8">
        <text>L-seryl-[protein] + ATP = O-phospho-L-seryl-[protein] + ADP + H(+)</text>
        <dbReference type="Rhea" id="RHEA:17989"/>
        <dbReference type="Rhea" id="RHEA-COMP:9863"/>
        <dbReference type="Rhea" id="RHEA-COMP:11604"/>
        <dbReference type="ChEBI" id="CHEBI:15378"/>
        <dbReference type="ChEBI" id="CHEBI:29999"/>
        <dbReference type="ChEBI" id="CHEBI:30616"/>
        <dbReference type="ChEBI" id="CHEBI:83421"/>
        <dbReference type="ChEBI" id="CHEBI:456216"/>
        <dbReference type="EC" id="2.7.11.1"/>
    </reaction>
</comment>
<feature type="compositionally biased region" description="Polar residues" evidence="10">
    <location>
        <begin position="329"/>
        <end position="359"/>
    </location>
</feature>
<dbReference type="GO" id="GO:0042307">
    <property type="term" value="P:positive regulation of protein import into nucleus"/>
    <property type="evidence" value="ECO:0007669"/>
    <property type="project" value="EnsemblFungi"/>
</dbReference>
<dbReference type="GO" id="GO:0035617">
    <property type="term" value="P:stress granule disassembly"/>
    <property type="evidence" value="ECO:0007669"/>
    <property type="project" value="EnsemblFungi"/>
</dbReference>
<feature type="domain" description="Protein kinase" evidence="11">
    <location>
        <begin position="121"/>
        <end position="564"/>
    </location>
</feature>
<dbReference type="GeneID" id="30198487"/>
<evidence type="ECO:0000313" key="12">
    <source>
        <dbReference type="EMBL" id="ODQ61823.1"/>
    </source>
</evidence>
<dbReference type="RefSeq" id="XP_019041030.1">
    <property type="nucleotide sequence ID" value="XM_019181241.1"/>
</dbReference>
<dbReference type="GO" id="GO:0005634">
    <property type="term" value="C:nucleus"/>
    <property type="evidence" value="ECO:0007669"/>
    <property type="project" value="TreeGrafter"/>
</dbReference>
<evidence type="ECO:0000256" key="3">
    <source>
        <dbReference type="ARBA" id="ARBA00022679"/>
    </source>
</evidence>
<dbReference type="PANTHER" id="PTHR47634:SF9">
    <property type="entry name" value="PROTEIN KINASE DOMAIN-CONTAINING PROTEIN-RELATED"/>
    <property type="match status" value="1"/>
</dbReference>
<dbReference type="Gene3D" id="1.10.510.10">
    <property type="entry name" value="Transferase(Phosphotransferase) domain 1"/>
    <property type="match status" value="1"/>
</dbReference>